<accession>A0AAW2LI83</accession>
<evidence type="ECO:0000313" key="1">
    <source>
        <dbReference type="EMBL" id="KAL0318736.1"/>
    </source>
</evidence>
<gene>
    <name evidence="1" type="ORF">Sangu_2029800</name>
</gene>
<protein>
    <submittedName>
        <fullName evidence="1">Uncharacterized protein</fullName>
    </submittedName>
</protein>
<sequence>MHMVSSNSCSRRMFNTFSGRRMVQLTILRRRLLFTVDSVLHHDDITFFSASFFTLTDRESLTFAGVMMVSRLGPGVFSRGGFVAGFGVMSTTRGDDD</sequence>
<proteinExistence type="predicted"/>
<reference evidence="1" key="1">
    <citation type="submission" date="2020-06" db="EMBL/GenBank/DDBJ databases">
        <authorList>
            <person name="Li T."/>
            <person name="Hu X."/>
            <person name="Zhang T."/>
            <person name="Song X."/>
            <person name="Zhang H."/>
            <person name="Dai N."/>
            <person name="Sheng W."/>
            <person name="Hou X."/>
            <person name="Wei L."/>
        </authorList>
    </citation>
    <scope>NUCLEOTIDE SEQUENCE</scope>
    <source>
        <strain evidence="1">G01</strain>
        <tissue evidence="1">Leaf</tissue>
    </source>
</reference>
<dbReference type="EMBL" id="JACGWK010000013">
    <property type="protein sequence ID" value="KAL0318736.1"/>
    <property type="molecule type" value="Genomic_DNA"/>
</dbReference>
<name>A0AAW2LI83_9LAMI</name>
<dbReference type="AlphaFoldDB" id="A0AAW2LI83"/>
<comment type="caution">
    <text evidence="1">The sequence shown here is derived from an EMBL/GenBank/DDBJ whole genome shotgun (WGS) entry which is preliminary data.</text>
</comment>
<organism evidence="1">
    <name type="scientific">Sesamum angustifolium</name>
    <dbReference type="NCBI Taxonomy" id="2727405"/>
    <lineage>
        <taxon>Eukaryota</taxon>
        <taxon>Viridiplantae</taxon>
        <taxon>Streptophyta</taxon>
        <taxon>Embryophyta</taxon>
        <taxon>Tracheophyta</taxon>
        <taxon>Spermatophyta</taxon>
        <taxon>Magnoliopsida</taxon>
        <taxon>eudicotyledons</taxon>
        <taxon>Gunneridae</taxon>
        <taxon>Pentapetalae</taxon>
        <taxon>asterids</taxon>
        <taxon>lamiids</taxon>
        <taxon>Lamiales</taxon>
        <taxon>Pedaliaceae</taxon>
        <taxon>Sesamum</taxon>
    </lineage>
</organism>
<reference evidence="1" key="2">
    <citation type="journal article" date="2024" name="Plant">
        <title>Genomic evolution and insights into agronomic trait innovations of Sesamum species.</title>
        <authorList>
            <person name="Miao H."/>
            <person name="Wang L."/>
            <person name="Qu L."/>
            <person name="Liu H."/>
            <person name="Sun Y."/>
            <person name="Le M."/>
            <person name="Wang Q."/>
            <person name="Wei S."/>
            <person name="Zheng Y."/>
            <person name="Lin W."/>
            <person name="Duan Y."/>
            <person name="Cao H."/>
            <person name="Xiong S."/>
            <person name="Wang X."/>
            <person name="Wei L."/>
            <person name="Li C."/>
            <person name="Ma Q."/>
            <person name="Ju M."/>
            <person name="Zhao R."/>
            <person name="Li G."/>
            <person name="Mu C."/>
            <person name="Tian Q."/>
            <person name="Mei H."/>
            <person name="Zhang T."/>
            <person name="Gao T."/>
            <person name="Zhang H."/>
        </authorList>
    </citation>
    <scope>NUCLEOTIDE SEQUENCE</scope>
    <source>
        <strain evidence="1">G01</strain>
    </source>
</reference>